<gene>
    <name evidence="3" type="ORF">NQZ67_28900</name>
</gene>
<comment type="caution">
    <text evidence="3">The sequence shown here is derived from an EMBL/GenBank/DDBJ whole genome shotgun (WGS) entry which is preliminary data.</text>
</comment>
<name>A0A9X2MXY4_9BACL</name>
<organism evidence="3 4">
    <name type="scientific">Paenibacillus soyae</name>
    <dbReference type="NCBI Taxonomy" id="2969249"/>
    <lineage>
        <taxon>Bacteria</taxon>
        <taxon>Bacillati</taxon>
        <taxon>Bacillota</taxon>
        <taxon>Bacilli</taxon>
        <taxon>Bacillales</taxon>
        <taxon>Paenibacillaceae</taxon>
        <taxon>Paenibacillus</taxon>
    </lineage>
</organism>
<dbReference type="InterPro" id="IPR036582">
    <property type="entry name" value="Mao_N_sf"/>
</dbReference>
<keyword evidence="4" id="KW-1185">Reference proteome</keyword>
<protein>
    <submittedName>
        <fullName evidence="3">Copper amine oxidase N-terminal domain-containing protein</fullName>
    </submittedName>
</protein>
<dbReference type="Pfam" id="PF07833">
    <property type="entry name" value="Cu_amine_oxidN1"/>
    <property type="match status" value="1"/>
</dbReference>
<reference evidence="3" key="1">
    <citation type="submission" date="2022-08" db="EMBL/GenBank/DDBJ databases">
        <title>The genomic sequence of strain Paenibacillus sp. SCIV0701.</title>
        <authorList>
            <person name="Zhao H."/>
        </authorList>
    </citation>
    <scope>NUCLEOTIDE SEQUENCE</scope>
    <source>
        <strain evidence="3">SCIV0701</strain>
    </source>
</reference>
<dbReference type="RefSeq" id="WP_257452803.1">
    <property type="nucleotide sequence ID" value="NZ_JANIPJ010000036.1"/>
</dbReference>
<dbReference type="SUPFAM" id="SSF55383">
    <property type="entry name" value="Copper amine oxidase, domain N"/>
    <property type="match status" value="1"/>
</dbReference>
<dbReference type="AlphaFoldDB" id="A0A9X2MXY4"/>
<dbReference type="Gene3D" id="3.30.457.10">
    <property type="entry name" value="Copper amine oxidase-like, N-terminal domain"/>
    <property type="match status" value="1"/>
</dbReference>
<dbReference type="EMBL" id="JANIPJ010000036">
    <property type="protein sequence ID" value="MCR2807901.1"/>
    <property type="molecule type" value="Genomic_DNA"/>
</dbReference>
<proteinExistence type="predicted"/>
<accession>A0A9X2MXY4</accession>
<dbReference type="InterPro" id="IPR012854">
    <property type="entry name" value="Cu_amine_oxidase-like_N"/>
</dbReference>
<feature type="chain" id="PRO_5040887494" evidence="1">
    <location>
        <begin position="41"/>
        <end position="527"/>
    </location>
</feature>
<evidence type="ECO:0000259" key="2">
    <source>
        <dbReference type="Pfam" id="PF07833"/>
    </source>
</evidence>
<feature type="domain" description="Copper amine oxidase-like N-terminal" evidence="2">
    <location>
        <begin position="395"/>
        <end position="495"/>
    </location>
</feature>
<evidence type="ECO:0000313" key="3">
    <source>
        <dbReference type="EMBL" id="MCR2807901.1"/>
    </source>
</evidence>
<evidence type="ECO:0000313" key="4">
    <source>
        <dbReference type="Proteomes" id="UP001141950"/>
    </source>
</evidence>
<feature type="signal peptide" evidence="1">
    <location>
        <begin position="1"/>
        <end position="40"/>
    </location>
</feature>
<sequence length="527" mass="59448">MRNTRLLFRSQVTSRLAKLLLASSLAFGAAAVFVPLPGYAAETSAAAKLNTNDQAMDRAIALKLMPADATVTNIVKRSDQWEIVFKTDEKDKEGKDRRFGEVVLGASNGEVIRFHDRLNLDEYTAYNPENPNPFDESKQKVDFQEAVRIADEFVEEQTWQLDDSWMHDFYDRSDYSTRADEPTVHWIRYHRSHEGIRYEANHMYVLVDRITGEVRSYEVFWHSQSFESSKGLPSLQTAAKAVMSSVEPFLGWQDEYNGQKQLVYRTHPFYVMDLSGKLPASENLETPVFSEKIKPQYPSRLAKLRLLSLYELEPVYKYGSGDAKLYYQLSIKPGVPRDYPGTHPSIHANTGQWLNLSGEPVTEPFPPVADWLIDQAAPSGKVGYSAAIVWNYDLLQLQNEPMIRNGYTLVPFRELLTKLGAAITWDPANRKIGTSKDGVSIELTADSNTVYVNGKAQKLEAPARISGGRTYIPARLVLETFGAKVSWDAASRLVVVATDDGTSVLTAEQLEQLRFQAQLNWEAKNTK</sequence>
<keyword evidence="1" id="KW-0732">Signal</keyword>
<dbReference type="Proteomes" id="UP001141950">
    <property type="component" value="Unassembled WGS sequence"/>
</dbReference>
<evidence type="ECO:0000256" key="1">
    <source>
        <dbReference type="SAM" id="SignalP"/>
    </source>
</evidence>